<feature type="signal peptide" evidence="2">
    <location>
        <begin position="1"/>
        <end position="20"/>
    </location>
</feature>
<gene>
    <name evidence="3" type="ORF">M011DRAFT_484069</name>
</gene>
<organism evidence="3 4">
    <name type="scientific">Sporormia fimetaria CBS 119925</name>
    <dbReference type="NCBI Taxonomy" id="1340428"/>
    <lineage>
        <taxon>Eukaryota</taxon>
        <taxon>Fungi</taxon>
        <taxon>Dikarya</taxon>
        <taxon>Ascomycota</taxon>
        <taxon>Pezizomycotina</taxon>
        <taxon>Dothideomycetes</taxon>
        <taxon>Pleosporomycetidae</taxon>
        <taxon>Pleosporales</taxon>
        <taxon>Sporormiaceae</taxon>
        <taxon>Sporormia</taxon>
    </lineage>
</organism>
<protein>
    <submittedName>
        <fullName evidence="3">Uncharacterized protein</fullName>
    </submittedName>
</protein>
<sequence>MRRSRTRGLTFFFLISGAYAFGTINEPNVIGQHCEHERITRVALGCPLGVTVSDGRCFEEESLHQLAGRSGPAGAVGQGSNGAVGAPDMLDPTPEGPEAHCDNADFLDSPKYPRTREEATEQLQTCVNHLRLRFLEGIDAANKIVDDDARIILSEVDITRLDCRFSFPELQMHVFSRSKCSAIEGFGRSLHGVQDFYAHSNWADDAKPPYTPENPPGLRRSDYPIFLDLRAENNISEQVPYNLTTGCFGGVLTDGTVGKPGNPLEPGSQDCSGRITHGALNKDNGVIDEVTGLTKQPGPNTPRSDFRDNFERAVAGAIRDSRRQWRHFREEIRRTYGVQRGNMIICGLVRDNPAVDCYGRKVAILRDAPSDNNRMAELQMPRHRWLLEELEGRPHEEGEGEGLTPQNSTKSRGASNELRQDAEAEPQAEDDVSEESPPVSEGLDIGNAVEKLLRNNTAFPANKTAVVALTNASEKRLIEHLPDIWRAGDAGLRVHIGVLSPAGNTRRYAPREEDFMTGVLRTGGTYSVLHNRASIPRFLDHVISRGLTQYDNAGDTETLLVPGLSIRDFVTPAMEPRRYSIDAHSIDNAVISVAPITANLGLHVRVRHVRTNEAVEELDIGLGGNKTFRVELGIADIPRTDAWFELEVAHARGSNLAGGGLFEVSIEAESVDMDHEPASMGHDEL</sequence>
<feature type="compositionally biased region" description="Acidic residues" evidence="1">
    <location>
        <begin position="423"/>
        <end position="434"/>
    </location>
</feature>
<reference evidence="3" key="1">
    <citation type="journal article" date="2020" name="Stud. Mycol.">
        <title>101 Dothideomycetes genomes: a test case for predicting lifestyles and emergence of pathogens.</title>
        <authorList>
            <person name="Haridas S."/>
            <person name="Albert R."/>
            <person name="Binder M."/>
            <person name="Bloem J."/>
            <person name="Labutti K."/>
            <person name="Salamov A."/>
            <person name="Andreopoulos B."/>
            <person name="Baker S."/>
            <person name="Barry K."/>
            <person name="Bills G."/>
            <person name="Bluhm B."/>
            <person name="Cannon C."/>
            <person name="Castanera R."/>
            <person name="Culley D."/>
            <person name="Daum C."/>
            <person name="Ezra D."/>
            <person name="Gonzalez J."/>
            <person name="Henrissat B."/>
            <person name="Kuo A."/>
            <person name="Liang C."/>
            <person name="Lipzen A."/>
            <person name="Lutzoni F."/>
            <person name="Magnuson J."/>
            <person name="Mondo S."/>
            <person name="Nolan M."/>
            <person name="Ohm R."/>
            <person name="Pangilinan J."/>
            <person name="Park H.-J."/>
            <person name="Ramirez L."/>
            <person name="Alfaro M."/>
            <person name="Sun H."/>
            <person name="Tritt A."/>
            <person name="Yoshinaga Y."/>
            <person name="Zwiers L.-H."/>
            <person name="Turgeon B."/>
            <person name="Goodwin S."/>
            <person name="Spatafora J."/>
            <person name="Crous P."/>
            <person name="Grigoriev I."/>
        </authorList>
    </citation>
    <scope>NUCLEOTIDE SEQUENCE</scope>
    <source>
        <strain evidence="3">CBS 119925</strain>
    </source>
</reference>
<feature type="compositionally biased region" description="Polar residues" evidence="1">
    <location>
        <begin position="404"/>
        <end position="414"/>
    </location>
</feature>
<keyword evidence="4" id="KW-1185">Reference proteome</keyword>
<evidence type="ECO:0000313" key="3">
    <source>
        <dbReference type="EMBL" id="KAF2750211.1"/>
    </source>
</evidence>
<evidence type="ECO:0000256" key="1">
    <source>
        <dbReference type="SAM" id="MobiDB-lite"/>
    </source>
</evidence>
<name>A0A6A6VLW4_9PLEO</name>
<proteinExistence type="predicted"/>
<feature type="region of interest" description="Disordered" evidence="1">
    <location>
        <begin position="394"/>
        <end position="442"/>
    </location>
</feature>
<dbReference type="Proteomes" id="UP000799440">
    <property type="component" value="Unassembled WGS sequence"/>
</dbReference>
<keyword evidence="2" id="KW-0732">Signal</keyword>
<evidence type="ECO:0000256" key="2">
    <source>
        <dbReference type="SAM" id="SignalP"/>
    </source>
</evidence>
<feature type="region of interest" description="Disordered" evidence="1">
    <location>
        <begin position="68"/>
        <end position="98"/>
    </location>
</feature>
<feature type="chain" id="PRO_5025652498" evidence="2">
    <location>
        <begin position="21"/>
        <end position="685"/>
    </location>
</feature>
<evidence type="ECO:0000313" key="4">
    <source>
        <dbReference type="Proteomes" id="UP000799440"/>
    </source>
</evidence>
<dbReference type="EMBL" id="MU006564">
    <property type="protein sequence ID" value="KAF2750211.1"/>
    <property type="molecule type" value="Genomic_DNA"/>
</dbReference>
<dbReference type="AlphaFoldDB" id="A0A6A6VLW4"/>
<dbReference type="OrthoDB" id="301415at2759"/>
<accession>A0A6A6VLW4</accession>